<dbReference type="Proteomes" id="UP000604046">
    <property type="component" value="Unassembled WGS sequence"/>
</dbReference>
<dbReference type="OrthoDB" id="438049at2759"/>
<dbReference type="AlphaFoldDB" id="A0A812JZU6"/>
<evidence type="ECO:0000259" key="1">
    <source>
        <dbReference type="Pfam" id="PF06701"/>
    </source>
</evidence>
<protein>
    <recommendedName>
        <fullName evidence="1">MIB/HERC2 domain-containing protein</fullName>
    </recommendedName>
</protein>
<accession>A0A812JZU6</accession>
<dbReference type="EMBL" id="CAJNDS010000569">
    <property type="protein sequence ID" value="CAE7219359.1"/>
    <property type="molecule type" value="Genomic_DNA"/>
</dbReference>
<sequence length="263" mass="28839">MQGQPVSEQLVTLGATVQRGPDWRYSADEDGGPRGVGIVMGWRSADGQASGPEDAVPAHRGWVRVQWQVTGYCKNYRLGSSSSSVSDLMFAFPQDPAVTSLDAVPKGSLQLHHLRCTFGYPCGLKYPHYAKFDVRPEACLKVANFVPGDIVTSSQAMGVRSTCIGLKYNSQANKAKWKQSQVDMWFHNVIGEGAGLFPGDLDRDMQLVGRTEVQEAQPGDLESASDGEIEHDEQEWVSNNLAPSLRYVTKGDQPLHVDTRTEL</sequence>
<dbReference type="InterPro" id="IPR037252">
    <property type="entry name" value="Mib_Herc2_sf"/>
</dbReference>
<organism evidence="2 3">
    <name type="scientific">Symbiodinium natans</name>
    <dbReference type="NCBI Taxonomy" id="878477"/>
    <lineage>
        <taxon>Eukaryota</taxon>
        <taxon>Sar</taxon>
        <taxon>Alveolata</taxon>
        <taxon>Dinophyceae</taxon>
        <taxon>Suessiales</taxon>
        <taxon>Symbiodiniaceae</taxon>
        <taxon>Symbiodinium</taxon>
    </lineage>
</organism>
<evidence type="ECO:0000313" key="2">
    <source>
        <dbReference type="EMBL" id="CAE7219359.1"/>
    </source>
</evidence>
<dbReference type="GO" id="GO:0004842">
    <property type="term" value="F:ubiquitin-protein transferase activity"/>
    <property type="evidence" value="ECO:0007669"/>
    <property type="project" value="InterPro"/>
</dbReference>
<gene>
    <name evidence="2" type="ORF">SNAT2548_LOCUS7946</name>
</gene>
<keyword evidence="3" id="KW-1185">Reference proteome</keyword>
<dbReference type="Gene3D" id="2.30.30.40">
    <property type="entry name" value="SH3 Domains"/>
    <property type="match status" value="1"/>
</dbReference>
<dbReference type="SUPFAM" id="SSF159034">
    <property type="entry name" value="Mib/herc2 domain-like"/>
    <property type="match status" value="1"/>
</dbReference>
<feature type="domain" description="MIB/HERC2" evidence="1">
    <location>
        <begin position="14"/>
        <end position="82"/>
    </location>
</feature>
<dbReference type="Pfam" id="PF06701">
    <property type="entry name" value="MIB_HERC2"/>
    <property type="match status" value="1"/>
</dbReference>
<dbReference type="GO" id="GO:0016567">
    <property type="term" value="P:protein ubiquitination"/>
    <property type="evidence" value="ECO:0007669"/>
    <property type="project" value="InterPro"/>
</dbReference>
<dbReference type="InterPro" id="IPR010606">
    <property type="entry name" value="Mib_Herc2"/>
</dbReference>
<evidence type="ECO:0000313" key="3">
    <source>
        <dbReference type="Proteomes" id="UP000604046"/>
    </source>
</evidence>
<comment type="caution">
    <text evidence="2">The sequence shown here is derived from an EMBL/GenBank/DDBJ whole genome shotgun (WGS) entry which is preliminary data.</text>
</comment>
<name>A0A812JZU6_9DINO</name>
<reference evidence="2" key="1">
    <citation type="submission" date="2021-02" db="EMBL/GenBank/DDBJ databases">
        <authorList>
            <person name="Dougan E. K."/>
            <person name="Rhodes N."/>
            <person name="Thang M."/>
            <person name="Chan C."/>
        </authorList>
    </citation>
    <scope>NUCLEOTIDE SEQUENCE</scope>
</reference>
<dbReference type="GO" id="GO:0046872">
    <property type="term" value="F:metal ion binding"/>
    <property type="evidence" value="ECO:0007669"/>
    <property type="project" value="InterPro"/>
</dbReference>
<proteinExistence type="predicted"/>